<protein>
    <submittedName>
        <fullName evidence="2">DUF2778 domain-containing protein</fullName>
    </submittedName>
</protein>
<evidence type="ECO:0000313" key="3">
    <source>
        <dbReference type="Proteomes" id="UP001169862"/>
    </source>
</evidence>
<dbReference type="RefSeq" id="WP_303549721.1">
    <property type="nucleotide sequence ID" value="NZ_CAXPPA010000043.1"/>
</dbReference>
<dbReference type="AlphaFoldDB" id="A0AAW7XH31"/>
<dbReference type="Proteomes" id="UP001169862">
    <property type="component" value="Unassembled WGS sequence"/>
</dbReference>
<reference evidence="2" key="1">
    <citation type="submission" date="2023-07" db="EMBL/GenBank/DDBJ databases">
        <title>Genome content predicts the carbon catabolic preferences of heterotrophic bacteria.</title>
        <authorList>
            <person name="Gralka M."/>
        </authorList>
    </citation>
    <scope>NUCLEOTIDE SEQUENCE</scope>
    <source>
        <strain evidence="2">I2M16</strain>
    </source>
</reference>
<gene>
    <name evidence="2" type="ORF">Q4490_07770</name>
</gene>
<feature type="domain" description="Tlde1" evidence="1">
    <location>
        <begin position="21"/>
        <end position="139"/>
    </location>
</feature>
<proteinExistence type="predicted"/>
<dbReference type="InterPro" id="IPR021225">
    <property type="entry name" value="Tlde1_dom"/>
</dbReference>
<evidence type="ECO:0000313" key="2">
    <source>
        <dbReference type="EMBL" id="MDO6453460.1"/>
    </source>
</evidence>
<sequence length="151" mass="17321">MDCTFELNDQDMSELKWGVRRYKAFSGYNGYKNQRLQVCVRDFGPIPAGRYYIVDRPTGGLLGPIRDWVTGKDEWFALFKDDSSIDDEMLCDELKRGNFRLHPKGPAGISRGCITFEHAQEFDSFRDTVLNQEKFAIPNSSFQAYGTVTVK</sequence>
<dbReference type="Pfam" id="PF10908">
    <property type="entry name" value="Tlde1_dom"/>
    <property type="match status" value="1"/>
</dbReference>
<comment type="caution">
    <text evidence="2">The sequence shown here is derived from an EMBL/GenBank/DDBJ whole genome shotgun (WGS) entry which is preliminary data.</text>
</comment>
<dbReference type="EMBL" id="JAUOPG010000004">
    <property type="protein sequence ID" value="MDO6453460.1"/>
    <property type="molecule type" value="Genomic_DNA"/>
</dbReference>
<evidence type="ECO:0000259" key="1">
    <source>
        <dbReference type="Pfam" id="PF10908"/>
    </source>
</evidence>
<name>A0AAW7XH31_9GAMM</name>
<accession>A0AAW7XH31</accession>
<organism evidence="2 3">
    <name type="scientific">Neptunomonas phycophila</name>
    <dbReference type="NCBI Taxonomy" id="1572645"/>
    <lineage>
        <taxon>Bacteria</taxon>
        <taxon>Pseudomonadati</taxon>
        <taxon>Pseudomonadota</taxon>
        <taxon>Gammaproteobacteria</taxon>
        <taxon>Oceanospirillales</taxon>
        <taxon>Oceanospirillaceae</taxon>
        <taxon>Neptunomonas</taxon>
    </lineage>
</organism>